<keyword evidence="3 6" id="KW-0812">Transmembrane</keyword>
<accession>A0A0R2G4H3</accession>
<evidence type="ECO:0000256" key="4">
    <source>
        <dbReference type="ARBA" id="ARBA00022989"/>
    </source>
</evidence>
<feature type="transmembrane region" description="Helical" evidence="6">
    <location>
        <begin position="174"/>
        <end position="195"/>
    </location>
</feature>
<evidence type="ECO:0000256" key="1">
    <source>
        <dbReference type="ARBA" id="ARBA00004651"/>
    </source>
</evidence>
<feature type="transmembrane region" description="Helical" evidence="6">
    <location>
        <begin position="229"/>
        <end position="250"/>
    </location>
</feature>
<keyword evidence="4 6" id="KW-1133">Transmembrane helix</keyword>
<dbReference type="PATRIC" id="fig|1123500.6.peg.540"/>
<feature type="transmembrane region" description="Helical" evidence="6">
    <location>
        <begin position="358"/>
        <end position="379"/>
    </location>
</feature>
<dbReference type="Pfam" id="PF12698">
    <property type="entry name" value="ABC2_membrane_3"/>
    <property type="match status" value="1"/>
</dbReference>
<evidence type="ECO:0000313" key="9">
    <source>
        <dbReference type="Proteomes" id="UP000051296"/>
    </source>
</evidence>
<dbReference type="GO" id="GO:0140359">
    <property type="term" value="F:ABC-type transporter activity"/>
    <property type="evidence" value="ECO:0007669"/>
    <property type="project" value="InterPro"/>
</dbReference>
<dbReference type="STRING" id="1123500.GCA_000420365_00904"/>
<sequence length="409" mass="45721">MFWKQLWLVIHHTFTQRLKSVGYWSLVLMPALSVLAVAAVFFILNMGNQQKTPTMTIVNQPALSHYLKEQKQLDLHIKSSDDLTATKKSLHQEKIAAYLTTNKGRYQLIKGAKTEDLDDQHLRTLLQDYTFLQRATALHLSPQQVTHLTEPVTIDTQVLNNQGQAKKDNQSANYALTSVLAIVIFFFLTYYVGLIANEIANEKSSRIMEILLAASSPAVQFFGKLGGIGLLALLHASIYLILGSIAFMCFPNNEFLIRAKNQFSNLDPTFLIFTLLMVLITIFLYMVLTAIVAAMVNDLSQVQQAVTPVTTLALVSYALTFMVNGQAHNGLITVLSFLPFESQSLMPARLALNYASPLQAWLSLAIAVITLVLLAYYGLRLYTRNVLTYQEGNLSKAAFATFLNLFKKN</sequence>
<dbReference type="FunCoup" id="A0A0R2G4H3">
    <property type="interactions" value="8"/>
</dbReference>
<gene>
    <name evidence="8" type="ORF">IV68_GL000537</name>
</gene>
<dbReference type="EMBL" id="JQAX01000002">
    <property type="protein sequence ID" value="KRN32188.1"/>
    <property type="molecule type" value="Genomic_DNA"/>
</dbReference>
<feature type="transmembrane region" description="Helical" evidence="6">
    <location>
        <begin position="21"/>
        <end position="44"/>
    </location>
</feature>
<protein>
    <submittedName>
        <fullName evidence="8">ABC transporter permease protein</fullName>
    </submittedName>
</protein>
<evidence type="ECO:0000313" key="8">
    <source>
        <dbReference type="EMBL" id="KRN32188.1"/>
    </source>
</evidence>
<feature type="domain" description="ABC-2 type transporter transmembrane" evidence="7">
    <location>
        <begin position="25"/>
        <end position="376"/>
    </location>
</feature>
<keyword evidence="9" id="KW-1185">Reference proteome</keyword>
<dbReference type="OrthoDB" id="9768837at2"/>
<dbReference type="InParanoid" id="A0A0R2G4H3"/>
<name>A0A0R2G4H3_9LACO</name>
<evidence type="ECO:0000256" key="3">
    <source>
        <dbReference type="ARBA" id="ARBA00022692"/>
    </source>
</evidence>
<evidence type="ECO:0000256" key="6">
    <source>
        <dbReference type="SAM" id="Phobius"/>
    </source>
</evidence>
<comment type="caution">
    <text evidence="8">The sequence shown here is derived from an EMBL/GenBank/DDBJ whole genome shotgun (WGS) entry which is preliminary data.</text>
</comment>
<dbReference type="RefSeq" id="WP_022791663.1">
    <property type="nucleotide sequence ID" value="NZ_ATUU01000002.1"/>
</dbReference>
<dbReference type="InterPro" id="IPR013525">
    <property type="entry name" value="ABC2_TM"/>
</dbReference>
<dbReference type="Proteomes" id="UP000051296">
    <property type="component" value="Unassembled WGS sequence"/>
</dbReference>
<dbReference type="InterPro" id="IPR051449">
    <property type="entry name" value="ABC-2_transporter_component"/>
</dbReference>
<dbReference type="PANTHER" id="PTHR30294">
    <property type="entry name" value="MEMBRANE COMPONENT OF ABC TRANSPORTER YHHJ-RELATED"/>
    <property type="match status" value="1"/>
</dbReference>
<comment type="subcellular location">
    <subcellularLocation>
        <location evidence="1">Cell membrane</location>
        <topology evidence="1">Multi-pass membrane protein</topology>
    </subcellularLocation>
</comment>
<keyword evidence="5 6" id="KW-0472">Membrane</keyword>
<dbReference type="GO" id="GO:0005886">
    <property type="term" value="C:plasma membrane"/>
    <property type="evidence" value="ECO:0007669"/>
    <property type="project" value="UniProtKB-SubCell"/>
</dbReference>
<organism evidence="8 9">
    <name type="scientific">Weissella halotolerans DSM 20190</name>
    <dbReference type="NCBI Taxonomy" id="1123500"/>
    <lineage>
        <taxon>Bacteria</taxon>
        <taxon>Bacillati</taxon>
        <taxon>Bacillota</taxon>
        <taxon>Bacilli</taxon>
        <taxon>Lactobacillales</taxon>
        <taxon>Lactobacillaceae</taxon>
        <taxon>Weissella</taxon>
    </lineage>
</organism>
<evidence type="ECO:0000259" key="7">
    <source>
        <dbReference type="Pfam" id="PF12698"/>
    </source>
</evidence>
<evidence type="ECO:0000256" key="5">
    <source>
        <dbReference type="ARBA" id="ARBA00023136"/>
    </source>
</evidence>
<proteinExistence type="predicted"/>
<reference evidence="8 9" key="1">
    <citation type="journal article" date="2015" name="Genome Announc.">
        <title>Expanding the biotechnology potential of lactobacilli through comparative genomics of 213 strains and associated genera.</title>
        <authorList>
            <person name="Sun Z."/>
            <person name="Harris H.M."/>
            <person name="McCann A."/>
            <person name="Guo C."/>
            <person name="Argimon S."/>
            <person name="Zhang W."/>
            <person name="Yang X."/>
            <person name="Jeffery I.B."/>
            <person name="Cooney J.C."/>
            <person name="Kagawa T.F."/>
            <person name="Liu W."/>
            <person name="Song Y."/>
            <person name="Salvetti E."/>
            <person name="Wrobel A."/>
            <person name="Rasinkangas P."/>
            <person name="Parkhill J."/>
            <person name="Rea M.C."/>
            <person name="O'Sullivan O."/>
            <person name="Ritari J."/>
            <person name="Douillard F.P."/>
            <person name="Paul Ross R."/>
            <person name="Yang R."/>
            <person name="Briner A.E."/>
            <person name="Felis G.E."/>
            <person name="de Vos W.M."/>
            <person name="Barrangou R."/>
            <person name="Klaenhammer T.R."/>
            <person name="Caufield P.W."/>
            <person name="Cui Y."/>
            <person name="Zhang H."/>
            <person name="O'Toole P.W."/>
        </authorList>
    </citation>
    <scope>NUCLEOTIDE SEQUENCE [LARGE SCALE GENOMIC DNA]</scope>
    <source>
        <strain evidence="8 9">DSM 20190</strain>
    </source>
</reference>
<evidence type="ECO:0000256" key="2">
    <source>
        <dbReference type="ARBA" id="ARBA00022475"/>
    </source>
</evidence>
<dbReference type="eggNOG" id="COG1668">
    <property type="taxonomic scope" value="Bacteria"/>
</dbReference>
<keyword evidence="2" id="KW-1003">Cell membrane</keyword>
<feature type="transmembrane region" description="Helical" evidence="6">
    <location>
        <begin position="302"/>
        <end position="323"/>
    </location>
</feature>
<feature type="transmembrane region" description="Helical" evidence="6">
    <location>
        <begin position="270"/>
        <end position="296"/>
    </location>
</feature>
<dbReference type="PANTHER" id="PTHR30294:SF29">
    <property type="entry name" value="MULTIDRUG ABC TRANSPORTER PERMEASE YBHS-RELATED"/>
    <property type="match status" value="1"/>
</dbReference>
<dbReference type="AlphaFoldDB" id="A0A0R2G4H3"/>